<dbReference type="EMBL" id="ML977318">
    <property type="protein sequence ID" value="KAF2117960.1"/>
    <property type="molecule type" value="Genomic_DNA"/>
</dbReference>
<evidence type="ECO:0000313" key="2">
    <source>
        <dbReference type="EMBL" id="KAF2117960.1"/>
    </source>
</evidence>
<feature type="region of interest" description="Disordered" evidence="1">
    <location>
        <begin position="79"/>
        <end position="107"/>
    </location>
</feature>
<gene>
    <name evidence="2" type="ORF">BDV96DRAFT_644295</name>
</gene>
<organism evidence="2 3">
    <name type="scientific">Lophiotrema nucula</name>
    <dbReference type="NCBI Taxonomy" id="690887"/>
    <lineage>
        <taxon>Eukaryota</taxon>
        <taxon>Fungi</taxon>
        <taxon>Dikarya</taxon>
        <taxon>Ascomycota</taxon>
        <taxon>Pezizomycotina</taxon>
        <taxon>Dothideomycetes</taxon>
        <taxon>Pleosporomycetidae</taxon>
        <taxon>Pleosporales</taxon>
        <taxon>Lophiotremataceae</taxon>
        <taxon>Lophiotrema</taxon>
    </lineage>
</organism>
<name>A0A6A5ZEN3_9PLEO</name>
<keyword evidence="3" id="KW-1185">Reference proteome</keyword>
<accession>A0A6A5ZEN3</accession>
<protein>
    <submittedName>
        <fullName evidence="2">Uncharacterized protein</fullName>
    </submittedName>
</protein>
<evidence type="ECO:0000256" key="1">
    <source>
        <dbReference type="SAM" id="MobiDB-lite"/>
    </source>
</evidence>
<evidence type="ECO:0000313" key="3">
    <source>
        <dbReference type="Proteomes" id="UP000799770"/>
    </source>
</evidence>
<proteinExistence type="predicted"/>
<sequence>MAPFKRFRKFLPLHRKHKSETTREESCFPSTTQDHRDRAIAQLGLSPRTSGRFDPGIAPLGRASTTQTMKLESMSMESNIWEAEDSPTKKGEKRGRLNSLRRSFTGRRSKSTSALDFTYLSSRPSTGVSAHADPYTIITPPPLSQHPIFHQPPPQDFEPEHSYPQSMIIRPIIPQRRRRISSSSNDSLPEIFKPAWSDDHTVVAWKQRRREEWDGSRQMRLAMKEAQEFGNEEHPRKKPKFWEEMDRLADMARPGRRLYT</sequence>
<feature type="region of interest" description="Disordered" evidence="1">
    <location>
        <begin position="14"/>
        <end position="35"/>
    </location>
</feature>
<reference evidence="2" key="1">
    <citation type="journal article" date="2020" name="Stud. Mycol.">
        <title>101 Dothideomycetes genomes: a test case for predicting lifestyles and emergence of pathogens.</title>
        <authorList>
            <person name="Haridas S."/>
            <person name="Albert R."/>
            <person name="Binder M."/>
            <person name="Bloem J."/>
            <person name="Labutti K."/>
            <person name="Salamov A."/>
            <person name="Andreopoulos B."/>
            <person name="Baker S."/>
            <person name="Barry K."/>
            <person name="Bills G."/>
            <person name="Bluhm B."/>
            <person name="Cannon C."/>
            <person name="Castanera R."/>
            <person name="Culley D."/>
            <person name="Daum C."/>
            <person name="Ezra D."/>
            <person name="Gonzalez J."/>
            <person name="Henrissat B."/>
            <person name="Kuo A."/>
            <person name="Liang C."/>
            <person name="Lipzen A."/>
            <person name="Lutzoni F."/>
            <person name="Magnuson J."/>
            <person name="Mondo S."/>
            <person name="Nolan M."/>
            <person name="Ohm R."/>
            <person name="Pangilinan J."/>
            <person name="Park H.-J."/>
            <person name="Ramirez L."/>
            <person name="Alfaro M."/>
            <person name="Sun H."/>
            <person name="Tritt A."/>
            <person name="Yoshinaga Y."/>
            <person name="Zwiers L.-H."/>
            <person name="Turgeon B."/>
            <person name="Goodwin S."/>
            <person name="Spatafora J."/>
            <person name="Crous P."/>
            <person name="Grigoriev I."/>
        </authorList>
    </citation>
    <scope>NUCLEOTIDE SEQUENCE</scope>
    <source>
        <strain evidence="2">CBS 627.86</strain>
    </source>
</reference>
<dbReference type="Proteomes" id="UP000799770">
    <property type="component" value="Unassembled WGS sequence"/>
</dbReference>
<dbReference type="AlphaFoldDB" id="A0A6A5ZEN3"/>